<dbReference type="SUPFAM" id="SSF56219">
    <property type="entry name" value="DNase I-like"/>
    <property type="match status" value="1"/>
</dbReference>
<accession>A0A803Q9H8</accession>
<keyword evidence="2" id="KW-1185">Reference proteome</keyword>
<reference evidence="1" key="2">
    <citation type="submission" date="2021-03" db="UniProtKB">
        <authorList>
            <consortium name="EnsemblPlants"/>
        </authorList>
    </citation>
    <scope>IDENTIFICATION</scope>
</reference>
<evidence type="ECO:0000313" key="2">
    <source>
        <dbReference type="Proteomes" id="UP000596661"/>
    </source>
</evidence>
<proteinExistence type="predicted"/>
<dbReference type="Gramene" id="evm.model.08.1695">
    <property type="protein sequence ID" value="cds.evm.model.08.1695"/>
    <property type="gene ID" value="evm.TU.08.1695"/>
</dbReference>
<dbReference type="AlphaFoldDB" id="A0A803Q9H8"/>
<organism evidence="1 2">
    <name type="scientific">Cannabis sativa</name>
    <name type="common">Hemp</name>
    <name type="synonym">Marijuana</name>
    <dbReference type="NCBI Taxonomy" id="3483"/>
    <lineage>
        <taxon>Eukaryota</taxon>
        <taxon>Viridiplantae</taxon>
        <taxon>Streptophyta</taxon>
        <taxon>Embryophyta</taxon>
        <taxon>Tracheophyta</taxon>
        <taxon>Spermatophyta</taxon>
        <taxon>Magnoliopsida</taxon>
        <taxon>eudicotyledons</taxon>
        <taxon>Gunneridae</taxon>
        <taxon>Pentapetalae</taxon>
        <taxon>rosids</taxon>
        <taxon>fabids</taxon>
        <taxon>Rosales</taxon>
        <taxon>Cannabaceae</taxon>
        <taxon>Cannabis</taxon>
    </lineage>
</organism>
<dbReference type="EnsemblPlants" id="evm.model.08.1695">
    <property type="protein sequence ID" value="cds.evm.model.08.1695"/>
    <property type="gene ID" value="evm.TU.08.1695"/>
</dbReference>
<dbReference type="Gene3D" id="3.60.10.10">
    <property type="entry name" value="Endonuclease/exonuclease/phosphatase"/>
    <property type="match status" value="1"/>
</dbReference>
<reference evidence="1" key="1">
    <citation type="submission" date="2018-11" db="EMBL/GenBank/DDBJ databases">
        <authorList>
            <person name="Grassa J C."/>
        </authorList>
    </citation>
    <scope>NUCLEOTIDE SEQUENCE [LARGE SCALE GENOMIC DNA]</scope>
</reference>
<protein>
    <submittedName>
        <fullName evidence="1">Uncharacterized protein</fullName>
    </submittedName>
</protein>
<evidence type="ECO:0000313" key="1">
    <source>
        <dbReference type="EnsemblPlants" id="cds.evm.model.08.1695"/>
    </source>
</evidence>
<name>A0A803Q9H8_CANSA</name>
<dbReference type="EMBL" id="UZAU01000716">
    <property type="status" value="NOT_ANNOTATED_CDS"/>
    <property type="molecule type" value="Genomic_DNA"/>
</dbReference>
<dbReference type="InterPro" id="IPR036691">
    <property type="entry name" value="Endo/exonu/phosph_ase_sf"/>
</dbReference>
<dbReference type="Proteomes" id="UP000596661">
    <property type="component" value="Chromosome 8"/>
</dbReference>
<sequence>MDVVLGIEPIDFSDAETEEEAKDVRIGDGEDASRVLLLEIHEFFPEPLSPKSSLRSIKQQEDIRKDFVQFLEANNRCSENLAQGKISNPPILRSGSVKRNLKTSFSKSASASKIKITIDDIHEIEFWKPSIVCYVLGANPPLSILEGLARRMWTCWNDLVWGEKYLLKIIGQVGKLIMVDEATKRRDKLSFPRVLLKEERGLETNLGGEKANGKPVENDVRVVGATVDSEGFQPVVKGLKSRDKVVSVTTVTNKKTKFFVTFIYGFNDEDGRRELWKDIKNLDTDDAWIVLGDFNNILRQDERIGNRAKHKDCVDVCT</sequence>